<dbReference type="Proteomes" id="UP001552299">
    <property type="component" value="Unassembled WGS sequence"/>
</dbReference>
<dbReference type="EMBL" id="JANQDX010000014">
    <property type="protein sequence ID" value="KAL0912192.1"/>
    <property type="molecule type" value="Genomic_DNA"/>
</dbReference>
<evidence type="ECO:0000313" key="2">
    <source>
        <dbReference type="Proteomes" id="UP001552299"/>
    </source>
</evidence>
<gene>
    <name evidence="1" type="ORF">M5K25_018150</name>
</gene>
<name>A0ABD0UPG7_DENTH</name>
<keyword evidence="2" id="KW-1185">Reference proteome</keyword>
<dbReference type="AlphaFoldDB" id="A0ABD0UPG7"/>
<reference evidence="1 2" key="1">
    <citation type="journal article" date="2024" name="Plant Biotechnol. J.">
        <title>Dendrobium thyrsiflorum genome and its molecular insights into genes involved in important horticultural traits.</title>
        <authorList>
            <person name="Chen B."/>
            <person name="Wang J.Y."/>
            <person name="Zheng P.J."/>
            <person name="Li K.L."/>
            <person name="Liang Y.M."/>
            <person name="Chen X.F."/>
            <person name="Zhang C."/>
            <person name="Zhao X."/>
            <person name="He X."/>
            <person name="Zhang G.Q."/>
            <person name="Liu Z.J."/>
            <person name="Xu Q."/>
        </authorList>
    </citation>
    <scope>NUCLEOTIDE SEQUENCE [LARGE SCALE GENOMIC DNA]</scope>
    <source>
        <strain evidence="1">GZMU011</strain>
    </source>
</reference>
<evidence type="ECO:0000313" key="1">
    <source>
        <dbReference type="EMBL" id="KAL0912192.1"/>
    </source>
</evidence>
<comment type="caution">
    <text evidence="1">The sequence shown here is derived from an EMBL/GenBank/DDBJ whole genome shotgun (WGS) entry which is preliminary data.</text>
</comment>
<protein>
    <submittedName>
        <fullName evidence="1">Uncharacterized protein</fullName>
    </submittedName>
</protein>
<accession>A0ABD0UPG7</accession>
<proteinExistence type="predicted"/>
<sequence>MSNCKTGKDYWKGFVEQESTEYTRPIAPHLYTHRVLALQRREHTPGSMAAKKVDALEKRLKGEMSQIKATVEDRISSVEDKVSSLEDKVSDLPAMMKKLFENQIQTAAPEAKGLVGKMTNPEFRRRENDVEIMERC</sequence>
<organism evidence="1 2">
    <name type="scientific">Dendrobium thyrsiflorum</name>
    <name type="common">Pinecone-like raceme dendrobium</name>
    <name type="synonym">Orchid</name>
    <dbReference type="NCBI Taxonomy" id="117978"/>
    <lineage>
        <taxon>Eukaryota</taxon>
        <taxon>Viridiplantae</taxon>
        <taxon>Streptophyta</taxon>
        <taxon>Embryophyta</taxon>
        <taxon>Tracheophyta</taxon>
        <taxon>Spermatophyta</taxon>
        <taxon>Magnoliopsida</taxon>
        <taxon>Liliopsida</taxon>
        <taxon>Asparagales</taxon>
        <taxon>Orchidaceae</taxon>
        <taxon>Epidendroideae</taxon>
        <taxon>Malaxideae</taxon>
        <taxon>Dendrobiinae</taxon>
        <taxon>Dendrobium</taxon>
    </lineage>
</organism>